<keyword evidence="5 6" id="KW-0342">GTP-binding</keyword>
<dbReference type="CDD" id="cd17872">
    <property type="entry name" value="GPN3"/>
    <property type="match status" value="1"/>
</dbReference>
<dbReference type="Gene3D" id="3.40.50.300">
    <property type="entry name" value="P-loop containing nucleotide triphosphate hydrolases"/>
    <property type="match status" value="1"/>
</dbReference>
<dbReference type="FunFam" id="3.40.50.300:FF:000552">
    <property type="entry name" value="GPN-loop GTPase 3"/>
    <property type="match status" value="1"/>
</dbReference>
<organism evidence="9 10">
    <name type="scientific">Dekkera bruxellensis</name>
    <name type="common">Brettanomyces custersii</name>
    <dbReference type="NCBI Taxonomy" id="5007"/>
    <lineage>
        <taxon>Eukaryota</taxon>
        <taxon>Fungi</taxon>
        <taxon>Dikarya</taxon>
        <taxon>Ascomycota</taxon>
        <taxon>Saccharomycotina</taxon>
        <taxon>Pichiomycetes</taxon>
        <taxon>Pichiales</taxon>
        <taxon>Pichiaceae</taxon>
        <taxon>Brettanomyces</taxon>
    </lineage>
</organism>
<comment type="function">
    <text evidence="6">Small GTPase required for proper nuclear import of RNA polymerase II and III (RNAPII and RNAPIII). May act at an RNAP assembly step prior to nuclear import.</text>
</comment>
<dbReference type="PANTHER" id="PTHR21231">
    <property type="entry name" value="XPA-BINDING PROTEIN 1-RELATED"/>
    <property type="match status" value="1"/>
</dbReference>
<comment type="subunit">
    <text evidence="6">Binds to RNA polymerase II (RNAPII).</text>
</comment>
<sequence>MSKVGVMVMGPAGVGKSTFCNSMMAYMESQGRSANLVNLDPAATAHEYEFTIDIRDLISLDDVEDELKLGPNGGLIYCFEFLLKNLDWLDDQIGDYPDDYLIFDCPGQIELYSHIPAMPIVVKHIQQQLNFNLCCTYLIEAPFMVDRAKFFSGALEAMSTMIFMELPHLNILSKMDLVKGKMSKREVRKFLCPDPMLMNDDEVQDDQKDLILTNPKYRRLNKAIAQLVDDFGMVQFLPLDCSDRDKSESLRTIVTCIDNMTQWDENQEPKDPAEDMEEPEDPEDQ</sequence>
<dbReference type="EMBL" id="CP063135">
    <property type="protein sequence ID" value="QOU20163.1"/>
    <property type="molecule type" value="Genomic_DNA"/>
</dbReference>
<evidence type="ECO:0000256" key="6">
    <source>
        <dbReference type="RuleBase" id="RU365059"/>
    </source>
</evidence>
<reference evidence="8" key="3">
    <citation type="journal article" name="BMC Genomics">
        <title>New genome assemblies reveal patterns of domestication and adaptation across Brettanomyces (Dekkera) species.</title>
        <authorList>
            <person name="Roach M.J."/>
            <person name="Borneman A.R."/>
        </authorList>
    </citation>
    <scope>NUCLEOTIDE SEQUENCE</scope>
    <source>
        <strain evidence="8">UCD 2041</strain>
    </source>
</reference>
<dbReference type="SUPFAM" id="SSF52540">
    <property type="entry name" value="P-loop containing nucleoside triphosphate hydrolases"/>
    <property type="match status" value="1"/>
</dbReference>
<evidence type="ECO:0000313" key="9">
    <source>
        <dbReference type="EMBL" id="VUG20008.1"/>
    </source>
</evidence>
<gene>
    <name evidence="9" type="primary">GPN3</name>
    <name evidence="8" type="ORF">BRETT_004815</name>
    <name evidence="9" type="ORF">DEBR0S6_05600G</name>
</gene>
<comment type="similarity">
    <text evidence="1 6">Belongs to the GPN-loop GTPase family.</text>
</comment>
<feature type="region of interest" description="Disordered" evidence="7">
    <location>
        <begin position="261"/>
        <end position="285"/>
    </location>
</feature>
<keyword evidence="4 6" id="KW-0378">Hydrolase</keyword>
<dbReference type="GO" id="GO:0007064">
    <property type="term" value="P:mitotic sister chromatid cohesion"/>
    <property type="evidence" value="ECO:0007669"/>
    <property type="project" value="EnsemblFungi"/>
</dbReference>
<dbReference type="GO" id="GO:0005525">
    <property type="term" value="F:GTP binding"/>
    <property type="evidence" value="ECO:0007669"/>
    <property type="project" value="UniProtKB-KW"/>
</dbReference>
<dbReference type="PANTHER" id="PTHR21231:SF7">
    <property type="entry name" value="GPN-LOOP GTPASE 3"/>
    <property type="match status" value="1"/>
</dbReference>
<keyword evidence="3 6" id="KW-0547">Nucleotide-binding</keyword>
<dbReference type="Proteomes" id="UP000478008">
    <property type="component" value="Unassembled WGS sequence"/>
</dbReference>
<dbReference type="Proteomes" id="UP000663131">
    <property type="component" value="Chromosome 7"/>
</dbReference>
<evidence type="ECO:0000313" key="10">
    <source>
        <dbReference type="Proteomes" id="UP000478008"/>
    </source>
</evidence>
<evidence type="ECO:0000256" key="5">
    <source>
        <dbReference type="ARBA" id="ARBA00023134"/>
    </source>
</evidence>
<dbReference type="InterPro" id="IPR030228">
    <property type="entry name" value="Gpn3"/>
</dbReference>
<dbReference type="Pfam" id="PF03029">
    <property type="entry name" value="ATP_bind_1"/>
    <property type="match status" value="1"/>
</dbReference>
<evidence type="ECO:0000256" key="7">
    <source>
        <dbReference type="SAM" id="MobiDB-lite"/>
    </source>
</evidence>
<accession>A0A7D9H423</accession>
<dbReference type="GO" id="GO:0003924">
    <property type="term" value="F:GTPase activity"/>
    <property type="evidence" value="ECO:0007669"/>
    <property type="project" value="TreeGrafter"/>
</dbReference>
<name>A0A7D9H423_DEKBR</name>
<dbReference type="InterPro" id="IPR027417">
    <property type="entry name" value="P-loop_NTPase"/>
</dbReference>
<reference evidence="8" key="2">
    <citation type="submission" date="2020-10" db="EMBL/GenBank/DDBJ databases">
        <authorList>
            <person name="Palmer J.M."/>
        </authorList>
    </citation>
    <scope>NUCLEOTIDE SEQUENCE</scope>
    <source>
        <strain evidence="8">UCD 2041</strain>
    </source>
</reference>
<evidence type="ECO:0000313" key="8">
    <source>
        <dbReference type="EMBL" id="QOU20163.1"/>
    </source>
</evidence>
<reference evidence="9 10" key="1">
    <citation type="submission" date="2019-07" db="EMBL/GenBank/DDBJ databases">
        <authorList>
            <person name="Friedrich A."/>
            <person name="Schacherer J."/>
        </authorList>
    </citation>
    <scope>NUCLEOTIDE SEQUENCE [LARGE SCALE GENOMIC DNA]</scope>
</reference>
<protein>
    <recommendedName>
        <fullName evidence="2 6">GPN-loop GTPase 3</fullName>
    </recommendedName>
</protein>
<keyword evidence="10" id="KW-1185">Reference proteome</keyword>
<dbReference type="AlphaFoldDB" id="A0A7D9H423"/>
<evidence type="ECO:0000256" key="2">
    <source>
        <dbReference type="ARBA" id="ARBA00014587"/>
    </source>
</evidence>
<evidence type="ECO:0000256" key="1">
    <source>
        <dbReference type="ARBA" id="ARBA00005290"/>
    </source>
</evidence>
<dbReference type="GO" id="GO:0006606">
    <property type="term" value="P:protein import into nucleus"/>
    <property type="evidence" value="ECO:0007669"/>
    <property type="project" value="EnsemblFungi"/>
</dbReference>
<evidence type="ECO:0000256" key="4">
    <source>
        <dbReference type="ARBA" id="ARBA00022801"/>
    </source>
</evidence>
<feature type="compositionally biased region" description="Acidic residues" evidence="7">
    <location>
        <begin position="274"/>
        <end position="285"/>
    </location>
</feature>
<dbReference type="OrthoDB" id="5839at2759"/>
<dbReference type="EMBL" id="CABFWN010000006">
    <property type="protein sequence ID" value="VUG20008.1"/>
    <property type="molecule type" value="Genomic_DNA"/>
</dbReference>
<evidence type="ECO:0000256" key="3">
    <source>
        <dbReference type="ARBA" id="ARBA00022741"/>
    </source>
</evidence>
<dbReference type="InterPro" id="IPR004130">
    <property type="entry name" value="Gpn"/>
</dbReference>
<proteinExistence type="inferred from homology"/>